<gene>
    <name evidence="3" type="ordered locus">AZOLI_2824</name>
</gene>
<evidence type="ECO:0000313" key="3">
    <source>
        <dbReference type="EMBL" id="CBS88007.1"/>
    </source>
</evidence>
<accession>G7Z6C7</accession>
<dbReference type="Gene3D" id="1.20.1050.10">
    <property type="match status" value="1"/>
</dbReference>
<dbReference type="Proteomes" id="UP000005667">
    <property type="component" value="Chromosome"/>
</dbReference>
<dbReference type="STRING" id="862719.AZOLI_2824"/>
<dbReference type="PANTHER" id="PTHR44051:SF8">
    <property type="entry name" value="GLUTATHIONE S-TRANSFERASE GSTA"/>
    <property type="match status" value="1"/>
</dbReference>
<evidence type="ECO:0000313" key="4">
    <source>
        <dbReference type="Proteomes" id="UP000005667"/>
    </source>
</evidence>
<dbReference type="SUPFAM" id="SSF52833">
    <property type="entry name" value="Thioredoxin-like"/>
    <property type="match status" value="1"/>
</dbReference>
<dbReference type="EMBL" id="FQ311868">
    <property type="protein sequence ID" value="CBS88007.1"/>
    <property type="molecule type" value="Genomic_DNA"/>
</dbReference>
<dbReference type="PROSITE" id="PS50405">
    <property type="entry name" value="GST_CTER"/>
    <property type="match status" value="1"/>
</dbReference>
<keyword evidence="4" id="KW-1185">Reference proteome</keyword>
<dbReference type="Pfam" id="PF13410">
    <property type="entry name" value="GST_C_2"/>
    <property type="match status" value="1"/>
</dbReference>
<evidence type="ECO:0000259" key="2">
    <source>
        <dbReference type="PROSITE" id="PS50405"/>
    </source>
</evidence>
<dbReference type="Pfam" id="PF02798">
    <property type="entry name" value="GST_N"/>
    <property type="match status" value="1"/>
</dbReference>
<feature type="domain" description="GST C-terminal" evidence="2">
    <location>
        <begin position="88"/>
        <end position="209"/>
    </location>
</feature>
<reference evidence="4" key="1">
    <citation type="journal article" date="2011" name="PLoS Genet.">
        <title>Azospirillum genomes reveal transition of bacteria from aquatic to terrestrial environments.</title>
        <authorList>
            <person name="Wisniewski-Dye F."/>
            <person name="Borziak K."/>
            <person name="Khalsa-Moyers G."/>
            <person name="Alexandre G."/>
            <person name="Sukharnikov L.O."/>
            <person name="Wuichet K."/>
            <person name="Hurst G.B."/>
            <person name="McDonald W.H."/>
            <person name="Robertson J.S."/>
            <person name="Barbe V."/>
            <person name="Calteau A."/>
            <person name="Rouy Z."/>
            <person name="Mangenot S."/>
            <person name="Prigent-Combaret C."/>
            <person name="Normand P."/>
            <person name="Boyer M."/>
            <person name="Siguier P."/>
            <person name="Dessaux Y."/>
            <person name="Elmerich C."/>
            <person name="Condemine G."/>
            <person name="Krishnen G."/>
            <person name="Kennedy I."/>
            <person name="Paterson A.H."/>
            <person name="Gonzalez V."/>
            <person name="Mavingui P."/>
            <person name="Zhulin I.B."/>
        </authorList>
    </citation>
    <scope>NUCLEOTIDE SEQUENCE [LARGE SCALE GENOMIC DNA]</scope>
    <source>
        <strain evidence="4">4B</strain>
    </source>
</reference>
<keyword evidence="3" id="KW-0808">Transferase</keyword>
<dbReference type="InterPro" id="IPR036249">
    <property type="entry name" value="Thioredoxin-like_sf"/>
</dbReference>
<dbReference type="InterPro" id="IPR040079">
    <property type="entry name" value="Glutathione_S-Trfase"/>
</dbReference>
<evidence type="ECO:0000259" key="1">
    <source>
        <dbReference type="PROSITE" id="PS50404"/>
    </source>
</evidence>
<dbReference type="RefSeq" id="WP_014248986.1">
    <property type="nucleotide sequence ID" value="NC_016622.1"/>
</dbReference>
<dbReference type="Gene3D" id="3.40.30.10">
    <property type="entry name" value="Glutaredoxin"/>
    <property type="match status" value="1"/>
</dbReference>
<organism evidence="3 4">
    <name type="scientific">Azospirillum lipoferum (strain 4B)</name>
    <dbReference type="NCBI Taxonomy" id="862719"/>
    <lineage>
        <taxon>Bacteria</taxon>
        <taxon>Pseudomonadati</taxon>
        <taxon>Pseudomonadota</taxon>
        <taxon>Alphaproteobacteria</taxon>
        <taxon>Rhodospirillales</taxon>
        <taxon>Azospirillaceae</taxon>
        <taxon>Azospirillum</taxon>
    </lineage>
</organism>
<dbReference type="KEGG" id="ali:AZOLI_2824"/>
<feature type="domain" description="GST N-terminal" evidence="1">
    <location>
        <begin position="1"/>
        <end position="85"/>
    </location>
</feature>
<dbReference type="SFLD" id="SFLDS00019">
    <property type="entry name" value="Glutathione_Transferase_(cytos"/>
    <property type="match status" value="1"/>
</dbReference>
<dbReference type="HOGENOM" id="CLU_011226_14_4_5"/>
<dbReference type="OrthoDB" id="9803562at2"/>
<sequence>MLTLYSFPTPNGRKASILLEELGLTYAVHRVDLAAGENKRPDFLAISPITKIPALVEVLPGGRVRRLFGSGAILLHFAERTGRLLPEDEDERAEAMSWFMLGVSDLGPTAIDMQRFAARAPDRIPHAIDLYKGELMRCYSALEDRLGAAEHLGGTTYSIADIACFPFIAAAAVAGGGLLDRFPHLKRWHDAMAERPAVRRGMAVPDMAVPDTAAPG</sequence>
<dbReference type="SFLD" id="SFLDG00358">
    <property type="entry name" value="Main_(cytGST)"/>
    <property type="match status" value="1"/>
</dbReference>
<dbReference type="PROSITE" id="PS50404">
    <property type="entry name" value="GST_NTER"/>
    <property type="match status" value="1"/>
</dbReference>
<dbReference type="SUPFAM" id="SSF47616">
    <property type="entry name" value="GST C-terminal domain-like"/>
    <property type="match status" value="1"/>
</dbReference>
<name>G7Z6C7_AZOL4</name>
<dbReference type="InterPro" id="IPR004045">
    <property type="entry name" value="Glutathione_S-Trfase_N"/>
</dbReference>
<protein>
    <submittedName>
        <fullName evidence="3">Glutathione S-transferase (GST)</fullName>
        <ecNumber evidence="3">2.5.1.18</ecNumber>
    </submittedName>
</protein>
<dbReference type="CDD" id="cd03048">
    <property type="entry name" value="GST_N_Ure2p_like"/>
    <property type="match status" value="1"/>
</dbReference>
<dbReference type="InterPro" id="IPR036282">
    <property type="entry name" value="Glutathione-S-Trfase_C_sf"/>
</dbReference>
<dbReference type="SFLD" id="SFLDG01151">
    <property type="entry name" value="Main.2:_Nu-like"/>
    <property type="match status" value="1"/>
</dbReference>
<proteinExistence type="predicted"/>
<dbReference type="GO" id="GO:0004364">
    <property type="term" value="F:glutathione transferase activity"/>
    <property type="evidence" value="ECO:0007669"/>
    <property type="project" value="UniProtKB-EC"/>
</dbReference>
<dbReference type="AlphaFoldDB" id="G7Z6C7"/>
<dbReference type="PANTHER" id="PTHR44051">
    <property type="entry name" value="GLUTATHIONE S-TRANSFERASE-RELATED"/>
    <property type="match status" value="1"/>
</dbReference>
<dbReference type="EC" id="2.5.1.18" evidence="3"/>
<dbReference type="InterPro" id="IPR010987">
    <property type="entry name" value="Glutathione-S-Trfase_C-like"/>
</dbReference>